<accession>A0A645A136</accession>
<name>A0A645A136_9ZZZZ</name>
<evidence type="ECO:0000313" key="1">
    <source>
        <dbReference type="EMBL" id="MPM46752.1"/>
    </source>
</evidence>
<dbReference type="AlphaFoldDB" id="A0A645A136"/>
<reference evidence="1" key="1">
    <citation type="submission" date="2019-08" db="EMBL/GenBank/DDBJ databases">
        <authorList>
            <person name="Kucharzyk K."/>
            <person name="Murdoch R.W."/>
            <person name="Higgins S."/>
            <person name="Loffler F."/>
        </authorList>
    </citation>
    <scope>NUCLEOTIDE SEQUENCE</scope>
</reference>
<dbReference type="EMBL" id="VSSQ01011401">
    <property type="protein sequence ID" value="MPM46752.1"/>
    <property type="molecule type" value="Genomic_DNA"/>
</dbReference>
<comment type="caution">
    <text evidence="1">The sequence shown here is derived from an EMBL/GenBank/DDBJ whole genome shotgun (WGS) entry which is preliminary data.</text>
</comment>
<gene>
    <name evidence="1" type="ORF">SDC9_93458</name>
</gene>
<sequence>MREVASTGEGPGVVGIPAIEVAACRIAAAPQQTDLAVPDEGACPHQERWADVLVFTPRTLGDRVAACRDHVGEGGLARASRADDCDQSGIQRNRFGGGPVGSLDVDPGYHLRGHGRLRWLGPDIGSVRRVDASLAQRFERQRALDPREPVFRRLRGGGKVVCIAAMHAWLATAIPILQMLRREVAQSKPEFALRRAAGEDEVCKLLNLLPNGLICRLAQA</sequence>
<organism evidence="1">
    <name type="scientific">bioreactor metagenome</name>
    <dbReference type="NCBI Taxonomy" id="1076179"/>
    <lineage>
        <taxon>unclassified sequences</taxon>
        <taxon>metagenomes</taxon>
        <taxon>ecological metagenomes</taxon>
    </lineage>
</organism>
<proteinExistence type="predicted"/>
<protein>
    <submittedName>
        <fullName evidence="1">Uncharacterized protein</fullName>
    </submittedName>
</protein>